<dbReference type="Pfam" id="PF01636">
    <property type="entry name" value="APH"/>
    <property type="match status" value="1"/>
</dbReference>
<gene>
    <name evidence="2" type="ORF">F5983_33735</name>
</gene>
<dbReference type="AlphaFoldDB" id="A0A5N5ECW2"/>
<proteinExistence type="predicted"/>
<comment type="caution">
    <text evidence="2">The sequence shown here is derived from an EMBL/GenBank/DDBJ whole genome shotgun (WGS) entry which is preliminary data.</text>
</comment>
<keyword evidence="2" id="KW-0808">Transferase</keyword>
<dbReference type="EMBL" id="VYUA01000056">
    <property type="protein sequence ID" value="KAB2588207.1"/>
    <property type="molecule type" value="Genomic_DNA"/>
</dbReference>
<keyword evidence="3" id="KW-1185">Reference proteome</keyword>
<dbReference type="InterPro" id="IPR011009">
    <property type="entry name" value="Kinase-like_dom_sf"/>
</dbReference>
<protein>
    <submittedName>
        <fullName evidence="2">Phosphotransferase</fullName>
    </submittedName>
</protein>
<evidence type="ECO:0000259" key="1">
    <source>
        <dbReference type="Pfam" id="PF01636"/>
    </source>
</evidence>
<dbReference type="InterPro" id="IPR002575">
    <property type="entry name" value="Aminoglycoside_PTrfase"/>
</dbReference>
<evidence type="ECO:0000313" key="3">
    <source>
        <dbReference type="Proteomes" id="UP000326907"/>
    </source>
</evidence>
<dbReference type="SUPFAM" id="SSF56112">
    <property type="entry name" value="Protein kinase-like (PK-like)"/>
    <property type="match status" value="1"/>
</dbReference>
<evidence type="ECO:0000313" key="2">
    <source>
        <dbReference type="EMBL" id="KAB2588207.1"/>
    </source>
</evidence>
<feature type="domain" description="Aminoglycoside phosphotransferase" evidence="1">
    <location>
        <begin position="113"/>
        <end position="208"/>
    </location>
</feature>
<name>A0A5N5ECW2_9ACTN</name>
<sequence length="271" mass="29797">MRRAHAGAAATLTVRAHGRETWGFKGRTLSRRAGEGRWLRVVATPLDKPRGITWDGTARADTLLPRSVPRPRLHDVFEWTDTTHLYRAELSEHVPRPALQAGGPVLTRELDLPDTWWADLRDALAVTATVPTHRQAVRQQWIDRHFSRLLGIPTVPVTSWTTGHGDLHFGNLLGPPLVIIDWEGFGRMPSGFDAGLLHAYSLTMPATADRIRAAIPDVFGTQEGHVGELVALAQLLQVSERGGHPELTPHLARRAEQLSGVPVPLPPALAL</sequence>
<dbReference type="Proteomes" id="UP000326907">
    <property type="component" value="Unassembled WGS sequence"/>
</dbReference>
<reference evidence="2 3" key="1">
    <citation type="submission" date="2019-09" db="EMBL/GenBank/DDBJ databases">
        <authorList>
            <person name="Liu P."/>
        </authorList>
    </citation>
    <scope>NUCLEOTIDE SEQUENCE [LARGE SCALE GENOMIC DNA]</scope>
    <source>
        <strain evidence="2 3">TRM68085</strain>
    </source>
</reference>
<dbReference type="GO" id="GO:0016740">
    <property type="term" value="F:transferase activity"/>
    <property type="evidence" value="ECO:0007669"/>
    <property type="project" value="UniProtKB-KW"/>
</dbReference>
<organism evidence="2 3">
    <name type="scientific">Streptomyces arboris</name>
    <dbReference type="NCBI Taxonomy" id="2600619"/>
    <lineage>
        <taxon>Bacteria</taxon>
        <taxon>Bacillati</taxon>
        <taxon>Actinomycetota</taxon>
        <taxon>Actinomycetes</taxon>
        <taxon>Kitasatosporales</taxon>
        <taxon>Streptomycetaceae</taxon>
        <taxon>Streptomyces</taxon>
    </lineage>
</organism>
<accession>A0A5N5ECW2</accession>